<dbReference type="InterPro" id="IPR002550">
    <property type="entry name" value="CNNM"/>
</dbReference>
<dbReference type="CDD" id="cd04590">
    <property type="entry name" value="CBS_pair_CorC_HlyC_assoc"/>
    <property type="match status" value="1"/>
</dbReference>
<dbReference type="Pfam" id="PF00571">
    <property type="entry name" value="CBS"/>
    <property type="match status" value="1"/>
</dbReference>
<sequence length="346" mass="38066">MSDWMGIVWLVVLLLINAFFVGAEFAVISARRSQIEPKADRGSKAAGLALKAMENASLMLAMCQLGITVCSLLILYVSEPSIHHLLEVPMHALGWSPQVISVVGYAVTLLLVTYLHVVFGEMMPKNASFSMPTRAVLLLAPPLVWIARVFKPIIWLLNAITNQMLRLMRVEPKAEANTAFTLDEVETIVETSKREGLLYDRTGALAKTFEFTNRTVGEVAIPTAEIVTLPQGATTADVEAAVREHGFSRYVVVDGDDEPVGYLHLKDVIDADDEQSALPVKQKRVRQLISVYSGSELEDAMQLMRSSGAHIAKSFDADGRTTGLLFLEDILEELVGEVRDATRRLS</sequence>
<dbReference type="EMBL" id="FUHU01000026">
    <property type="protein sequence ID" value="SJM56563.1"/>
    <property type="molecule type" value="Genomic_DNA"/>
</dbReference>
<reference evidence="12 13" key="1">
    <citation type="submission" date="2017-02" db="EMBL/GenBank/DDBJ databases">
        <authorList>
            <person name="Peterson S.W."/>
        </authorList>
    </citation>
    <scope>NUCLEOTIDE SEQUENCE [LARGE SCALE GENOMIC DNA]</scope>
    <source>
        <strain evidence="12 13">LMG 22410</strain>
    </source>
</reference>
<feature type="domain" description="CBS" evidence="10">
    <location>
        <begin position="284"/>
        <end position="341"/>
    </location>
</feature>
<dbReference type="SUPFAM" id="SSF54631">
    <property type="entry name" value="CBS-domain pair"/>
    <property type="match status" value="1"/>
</dbReference>
<dbReference type="InterPro" id="IPR044751">
    <property type="entry name" value="Ion_transp-like_CBS"/>
</dbReference>
<evidence type="ECO:0000256" key="3">
    <source>
        <dbReference type="ARBA" id="ARBA00022692"/>
    </source>
</evidence>
<dbReference type="GO" id="GO:0005886">
    <property type="term" value="C:plasma membrane"/>
    <property type="evidence" value="ECO:0007669"/>
    <property type="project" value="UniProtKB-SubCell"/>
</dbReference>
<evidence type="ECO:0000259" key="11">
    <source>
        <dbReference type="PROSITE" id="PS51846"/>
    </source>
</evidence>
<dbReference type="SMART" id="SM00116">
    <property type="entry name" value="CBS"/>
    <property type="match status" value="2"/>
</dbReference>
<evidence type="ECO:0000313" key="13">
    <source>
        <dbReference type="Proteomes" id="UP000195787"/>
    </source>
</evidence>
<proteinExistence type="predicted"/>
<evidence type="ECO:0000256" key="8">
    <source>
        <dbReference type="PROSITE-ProRule" id="PRU01193"/>
    </source>
</evidence>
<dbReference type="InterPro" id="IPR051676">
    <property type="entry name" value="UPF0053_domain"/>
</dbReference>
<dbReference type="OrthoDB" id="110231at2"/>
<comment type="subcellular location">
    <subcellularLocation>
        <location evidence="1">Cell membrane</location>
        <topology evidence="1">Multi-pass membrane protein</topology>
    </subcellularLocation>
</comment>
<dbReference type="Gene3D" id="3.10.580.10">
    <property type="entry name" value="CBS-domain"/>
    <property type="match status" value="1"/>
</dbReference>
<name>A0A1R4FL62_9MICO</name>
<evidence type="ECO:0000256" key="4">
    <source>
        <dbReference type="ARBA" id="ARBA00022737"/>
    </source>
</evidence>
<keyword evidence="6 8" id="KW-0472">Membrane</keyword>
<feature type="transmembrane region" description="Helical" evidence="9">
    <location>
        <begin position="58"/>
        <end position="78"/>
    </location>
</feature>
<feature type="transmembrane region" description="Helical" evidence="9">
    <location>
        <begin position="135"/>
        <end position="157"/>
    </location>
</feature>
<dbReference type="Proteomes" id="UP000195787">
    <property type="component" value="Unassembled WGS sequence"/>
</dbReference>
<keyword evidence="5 8" id="KW-1133">Transmembrane helix</keyword>
<keyword evidence="13" id="KW-1185">Reference proteome</keyword>
<keyword evidence="2" id="KW-1003">Cell membrane</keyword>
<dbReference type="Pfam" id="PF01595">
    <property type="entry name" value="CNNM"/>
    <property type="match status" value="1"/>
</dbReference>
<evidence type="ECO:0000256" key="2">
    <source>
        <dbReference type="ARBA" id="ARBA00022475"/>
    </source>
</evidence>
<dbReference type="PANTHER" id="PTHR43099:SF5">
    <property type="entry name" value="HLYC_CORC FAMILY TRANSPORTER"/>
    <property type="match status" value="1"/>
</dbReference>
<dbReference type="AlphaFoldDB" id="A0A1R4FL62"/>
<dbReference type="PANTHER" id="PTHR43099">
    <property type="entry name" value="UPF0053 PROTEIN YRKA"/>
    <property type="match status" value="1"/>
</dbReference>
<feature type="domain" description="CNNM transmembrane" evidence="11">
    <location>
        <begin position="1"/>
        <end position="205"/>
    </location>
</feature>
<dbReference type="GeneID" id="303172570"/>
<organism evidence="12 13">
    <name type="scientific">Agrococcus casei LMG 22410</name>
    <dbReference type="NCBI Taxonomy" id="1255656"/>
    <lineage>
        <taxon>Bacteria</taxon>
        <taxon>Bacillati</taxon>
        <taxon>Actinomycetota</taxon>
        <taxon>Actinomycetes</taxon>
        <taxon>Micrococcales</taxon>
        <taxon>Microbacteriaceae</taxon>
        <taxon>Agrococcus</taxon>
    </lineage>
</organism>
<evidence type="ECO:0000256" key="7">
    <source>
        <dbReference type="PROSITE-ProRule" id="PRU00703"/>
    </source>
</evidence>
<evidence type="ECO:0000313" key="12">
    <source>
        <dbReference type="EMBL" id="SJM56563.1"/>
    </source>
</evidence>
<feature type="domain" description="CBS" evidence="10">
    <location>
        <begin position="220"/>
        <end position="278"/>
    </location>
</feature>
<dbReference type="InterPro" id="IPR046342">
    <property type="entry name" value="CBS_dom_sf"/>
</dbReference>
<keyword evidence="3 8" id="KW-0812">Transmembrane</keyword>
<keyword evidence="7" id="KW-0129">CBS domain</keyword>
<evidence type="ECO:0000256" key="6">
    <source>
        <dbReference type="ARBA" id="ARBA00023136"/>
    </source>
</evidence>
<evidence type="ECO:0000259" key="10">
    <source>
        <dbReference type="PROSITE" id="PS51371"/>
    </source>
</evidence>
<evidence type="ECO:0000256" key="9">
    <source>
        <dbReference type="SAM" id="Phobius"/>
    </source>
</evidence>
<evidence type="ECO:0000256" key="1">
    <source>
        <dbReference type="ARBA" id="ARBA00004651"/>
    </source>
</evidence>
<dbReference type="PROSITE" id="PS51846">
    <property type="entry name" value="CNNM"/>
    <property type="match status" value="1"/>
</dbReference>
<feature type="transmembrane region" description="Helical" evidence="9">
    <location>
        <begin position="6"/>
        <end position="28"/>
    </location>
</feature>
<dbReference type="InterPro" id="IPR000644">
    <property type="entry name" value="CBS_dom"/>
</dbReference>
<keyword evidence="4" id="KW-0677">Repeat</keyword>
<dbReference type="RefSeq" id="WP_086991458.1">
    <property type="nucleotide sequence ID" value="NZ_FUHU01000026.1"/>
</dbReference>
<protein>
    <submittedName>
        <fullName evidence="12">Uncharacterized protein Rv1841c/MT1889</fullName>
    </submittedName>
</protein>
<accession>A0A1R4FL62</accession>
<dbReference type="PROSITE" id="PS51371">
    <property type="entry name" value="CBS"/>
    <property type="match status" value="2"/>
</dbReference>
<gene>
    <name evidence="12" type="ORF">CZ674_05025</name>
</gene>
<feature type="transmembrane region" description="Helical" evidence="9">
    <location>
        <begin position="98"/>
        <end position="123"/>
    </location>
</feature>
<evidence type="ECO:0000256" key="5">
    <source>
        <dbReference type="ARBA" id="ARBA00022989"/>
    </source>
</evidence>